<sequence>ALSLNIRIDGDNGIDSIECLIEQPQSSCQSLEYVADTINNTGNLTIEIISPTLSLQDNVIFTDINGLTINGQEESLTTIQVQSVTAGISFLHCGEVVLANFTLNTVTDSLLYDSYLISEDQCSFTTNGNHSLLFLNPKELTIKNCNFTSSNDTKSRICNGALIELSNTTGAANISIDNVIFSNFREAFKVLLDRSFYNTLNIENTEFINNRIGFDVIAIDSSNNSISVMTSQFNGNKYHGLRISYDTSCSNNFMIFGCTFSNNTGCNGVSMDLVLAMNSTSNIFRGIGSQFIHNSANYAGGGVNIDLSPTAGYRNTGNYAGGVGIVMASVSLNYKKKLNYIKFDSCMFNYNQASIGSAVHINRNIPKLMN</sequence>
<dbReference type="InParanoid" id="A0A1X7SM63"/>
<dbReference type="InterPro" id="IPR011050">
    <property type="entry name" value="Pectin_lyase_fold/virulence"/>
</dbReference>
<evidence type="ECO:0008006" key="2">
    <source>
        <dbReference type="Google" id="ProtNLM"/>
    </source>
</evidence>
<accession>A0A1X7SM63</accession>
<dbReference type="SUPFAM" id="SSF51126">
    <property type="entry name" value="Pectin lyase-like"/>
    <property type="match status" value="1"/>
</dbReference>
<dbReference type="AlphaFoldDB" id="A0A1X7SM63"/>
<protein>
    <recommendedName>
        <fullName evidence="2">Right handed beta helix domain-containing protein</fullName>
    </recommendedName>
</protein>
<name>A0A1X7SM63_AMPQE</name>
<proteinExistence type="predicted"/>
<evidence type="ECO:0000313" key="1">
    <source>
        <dbReference type="EnsemblMetazoa" id="Aqu2.1.03120_001"/>
    </source>
</evidence>
<organism evidence="1">
    <name type="scientific">Amphimedon queenslandica</name>
    <name type="common">Sponge</name>
    <dbReference type="NCBI Taxonomy" id="400682"/>
    <lineage>
        <taxon>Eukaryota</taxon>
        <taxon>Metazoa</taxon>
        <taxon>Porifera</taxon>
        <taxon>Demospongiae</taxon>
        <taxon>Heteroscleromorpha</taxon>
        <taxon>Haplosclerida</taxon>
        <taxon>Niphatidae</taxon>
        <taxon>Amphimedon</taxon>
    </lineage>
</organism>
<dbReference type="EnsemblMetazoa" id="Aqu2.1.03120_001">
    <property type="protein sequence ID" value="Aqu2.1.03120_001"/>
    <property type="gene ID" value="Aqu2.1.03120"/>
</dbReference>
<reference evidence="1" key="1">
    <citation type="submission" date="2017-05" db="UniProtKB">
        <authorList>
            <consortium name="EnsemblMetazoa"/>
        </authorList>
    </citation>
    <scope>IDENTIFICATION</scope>
</reference>